<feature type="domain" description="Adenosine deaminase" evidence="2">
    <location>
        <begin position="23"/>
        <end position="81"/>
    </location>
</feature>
<accession>A0ABV7Y6I4</accession>
<feature type="region of interest" description="Disordered" evidence="1">
    <location>
        <begin position="1"/>
        <end position="27"/>
    </location>
</feature>
<comment type="caution">
    <text evidence="3">The sequence shown here is derived from an EMBL/GenBank/DDBJ whole genome shotgun (WGS) entry which is preliminary data.</text>
</comment>
<name>A0ABV7Y6I4_9ACTN</name>
<dbReference type="InterPro" id="IPR001365">
    <property type="entry name" value="A_deaminase_dom"/>
</dbReference>
<dbReference type="SUPFAM" id="SSF51556">
    <property type="entry name" value="Metallo-dependent hydrolases"/>
    <property type="match status" value="1"/>
</dbReference>
<organism evidence="3 4">
    <name type="scientific">Tenggerimyces flavus</name>
    <dbReference type="NCBI Taxonomy" id="1708749"/>
    <lineage>
        <taxon>Bacteria</taxon>
        <taxon>Bacillati</taxon>
        <taxon>Actinomycetota</taxon>
        <taxon>Actinomycetes</taxon>
        <taxon>Propionibacteriales</taxon>
        <taxon>Nocardioidaceae</taxon>
        <taxon>Tenggerimyces</taxon>
    </lineage>
</organism>
<keyword evidence="4" id="KW-1185">Reference proteome</keyword>
<dbReference type="EMBL" id="JBHRZH010000005">
    <property type="protein sequence ID" value="MFC3760432.1"/>
    <property type="molecule type" value="Genomic_DNA"/>
</dbReference>
<dbReference type="Proteomes" id="UP001595699">
    <property type="component" value="Unassembled WGS sequence"/>
</dbReference>
<dbReference type="Pfam" id="PF00962">
    <property type="entry name" value="A_deaminase"/>
    <property type="match status" value="1"/>
</dbReference>
<evidence type="ECO:0000259" key="2">
    <source>
        <dbReference type="Pfam" id="PF00962"/>
    </source>
</evidence>
<evidence type="ECO:0000256" key="1">
    <source>
        <dbReference type="SAM" id="MobiDB-lite"/>
    </source>
</evidence>
<protein>
    <recommendedName>
        <fullName evidence="2">Adenosine deaminase domain-containing protein</fullName>
    </recommendedName>
</protein>
<dbReference type="Gene3D" id="3.20.20.140">
    <property type="entry name" value="Metal-dependent hydrolases"/>
    <property type="match status" value="1"/>
</dbReference>
<dbReference type="RefSeq" id="WP_205122522.1">
    <property type="nucleotide sequence ID" value="NZ_JAFBCM010000001.1"/>
</dbReference>
<reference evidence="4" key="1">
    <citation type="journal article" date="2019" name="Int. J. Syst. Evol. Microbiol.">
        <title>The Global Catalogue of Microorganisms (GCM) 10K type strain sequencing project: providing services to taxonomists for standard genome sequencing and annotation.</title>
        <authorList>
            <consortium name="The Broad Institute Genomics Platform"/>
            <consortium name="The Broad Institute Genome Sequencing Center for Infectious Disease"/>
            <person name="Wu L."/>
            <person name="Ma J."/>
        </authorList>
    </citation>
    <scope>NUCLEOTIDE SEQUENCE [LARGE SCALE GENOMIC DNA]</scope>
    <source>
        <strain evidence="4">CGMCC 4.7241</strain>
    </source>
</reference>
<dbReference type="InterPro" id="IPR032466">
    <property type="entry name" value="Metal_Hydrolase"/>
</dbReference>
<gene>
    <name evidence="3" type="ORF">ACFOUW_06260</name>
</gene>
<proteinExistence type="predicted"/>
<sequence>MLAWTSCTRHTTRRPRGPSATAAPSYRRAERIAPAGLGITAHAGELSPANIGGAAARMPGLTRIGHGIHAATDPALKEGLAPK</sequence>
<evidence type="ECO:0000313" key="3">
    <source>
        <dbReference type="EMBL" id="MFC3760432.1"/>
    </source>
</evidence>
<evidence type="ECO:0000313" key="4">
    <source>
        <dbReference type="Proteomes" id="UP001595699"/>
    </source>
</evidence>